<dbReference type="SUPFAM" id="SSF51261">
    <property type="entry name" value="Duplicated hybrid motif"/>
    <property type="match status" value="1"/>
</dbReference>
<dbReference type="RefSeq" id="WP_346041354.1">
    <property type="nucleotide sequence ID" value="NZ_BAAACP010000001.1"/>
</dbReference>
<evidence type="ECO:0000313" key="3">
    <source>
        <dbReference type="EMBL" id="GAA0861436.1"/>
    </source>
</evidence>
<keyword evidence="4" id="KW-1185">Reference proteome</keyword>
<sequence length="262" mass="29406">MIKTFKILIILSLITTINTLNVYGLESQTTINEETAKNIYNLKIKQKSINEQISKIEKVIESKRSYTNDINNTEVVQLSFIDDSSLKDNNEIQKTLDEEIQELENLKNQLNTNINDLNEQESKLKADIKDTVNYGCWPVPRFKDISSPFGYRIHPISKEKKLHKGIDIPASYGTDIVATDYGVVTFSGVQNGYGNVVYLKHFDGKVSIYGHNSENIVKEGDIVSKGEAIAKIGSTGKSTGNHVHFEINVNGELKNPLDIITK</sequence>
<dbReference type="Proteomes" id="UP001400965">
    <property type="component" value="Unassembled WGS sequence"/>
</dbReference>
<dbReference type="EMBL" id="BAAACP010000001">
    <property type="protein sequence ID" value="GAA0861436.1"/>
    <property type="molecule type" value="Genomic_DNA"/>
</dbReference>
<dbReference type="Pfam" id="PF01551">
    <property type="entry name" value="Peptidase_M23"/>
    <property type="match status" value="1"/>
</dbReference>
<evidence type="ECO:0000259" key="2">
    <source>
        <dbReference type="Pfam" id="PF01551"/>
    </source>
</evidence>
<name>A0ABN1LX55_9FIRM</name>
<organism evidence="3 4">
    <name type="scientific">Paraclostridium tenue</name>
    <dbReference type="NCBI Taxonomy" id="1737"/>
    <lineage>
        <taxon>Bacteria</taxon>
        <taxon>Bacillati</taxon>
        <taxon>Bacillota</taxon>
        <taxon>Clostridia</taxon>
        <taxon>Peptostreptococcales</taxon>
        <taxon>Peptostreptococcaceae</taxon>
        <taxon>Paraclostridium</taxon>
    </lineage>
</organism>
<evidence type="ECO:0000256" key="1">
    <source>
        <dbReference type="SAM" id="Coils"/>
    </source>
</evidence>
<dbReference type="InterPro" id="IPR050570">
    <property type="entry name" value="Cell_wall_metabolism_enzyme"/>
</dbReference>
<keyword evidence="1" id="KW-0175">Coiled coil</keyword>
<dbReference type="InterPro" id="IPR016047">
    <property type="entry name" value="M23ase_b-sheet_dom"/>
</dbReference>
<accession>A0ABN1LX55</accession>
<dbReference type="InterPro" id="IPR011055">
    <property type="entry name" value="Dup_hybrid_motif"/>
</dbReference>
<protein>
    <recommendedName>
        <fullName evidence="2">M23ase beta-sheet core domain-containing protein</fullName>
    </recommendedName>
</protein>
<dbReference type="Gene3D" id="2.70.70.10">
    <property type="entry name" value="Glucose Permease (Domain IIA)"/>
    <property type="match status" value="1"/>
</dbReference>
<dbReference type="PANTHER" id="PTHR21666:SF270">
    <property type="entry name" value="MUREIN HYDROLASE ACTIVATOR ENVC"/>
    <property type="match status" value="1"/>
</dbReference>
<dbReference type="CDD" id="cd12797">
    <property type="entry name" value="M23_peptidase"/>
    <property type="match status" value="1"/>
</dbReference>
<feature type="coiled-coil region" evidence="1">
    <location>
        <begin position="86"/>
        <end position="127"/>
    </location>
</feature>
<gene>
    <name evidence="3" type="ORF">GCM10008917_02750</name>
</gene>
<comment type="caution">
    <text evidence="3">The sequence shown here is derived from an EMBL/GenBank/DDBJ whole genome shotgun (WGS) entry which is preliminary data.</text>
</comment>
<dbReference type="PANTHER" id="PTHR21666">
    <property type="entry name" value="PEPTIDASE-RELATED"/>
    <property type="match status" value="1"/>
</dbReference>
<proteinExistence type="predicted"/>
<feature type="domain" description="M23ase beta-sheet core" evidence="2">
    <location>
        <begin position="162"/>
        <end position="256"/>
    </location>
</feature>
<evidence type="ECO:0000313" key="4">
    <source>
        <dbReference type="Proteomes" id="UP001400965"/>
    </source>
</evidence>
<reference evidence="3 4" key="1">
    <citation type="journal article" date="2019" name="Int. J. Syst. Evol. Microbiol.">
        <title>The Global Catalogue of Microorganisms (GCM) 10K type strain sequencing project: providing services to taxonomists for standard genome sequencing and annotation.</title>
        <authorList>
            <consortium name="The Broad Institute Genomics Platform"/>
            <consortium name="The Broad Institute Genome Sequencing Center for Infectious Disease"/>
            <person name="Wu L."/>
            <person name="Ma J."/>
        </authorList>
    </citation>
    <scope>NUCLEOTIDE SEQUENCE [LARGE SCALE GENOMIC DNA]</scope>
    <source>
        <strain evidence="3 4">JCM 6486</strain>
    </source>
</reference>